<reference evidence="6 7" key="1">
    <citation type="submission" date="2020-08" db="EMBL/GenBank/DDBJ databases">
        <title>A Genomic Blueprint of the Chicken Gut Microbiome.</title>
        <authorList>
            <person name="Gilroy R."/>
            <person name="Ravi A."/>
            <person name="Getino M."/>
            <person name="Pursley I."/>
            <person name="Horton D.L."/>
            <person name="Alikhan N.-F."/>
            <person name="Baker D."/>
            <person name="Gharbi K."/>
            <person name="Hall N."/>
            <person name="Watson M."/>
            <person name="Adriaenssens E.M."/>
            <person name="Foster-Nyarko E."/>
            <person name="Jarju S."/>
            <person name="Secka A."/>
            <person name="Antonio M."/>
            <person name="Oren A."/>
            <person name="Chaudhuri R."/>
            <person name="La Ragione R.M."/>
            <person name="Hildebrand F."/>
            <person name="Pallen M.J."/>
        </authorList>
    </citation>
    <scope>NUCLEOTIDE SEQUENCE [LARGE SCALE GENOMIC DNA]</scope>
    <source>
        <strain evidence="6 7">Sa2CVA6</strain>
    </source>
</reference>
<evidence type="ECO:0000313" key="7">
    <source>
        <dbReference type="Proteomes" id="UP000634919"/>
    </source>
</evidence>
<dbReference type="RefSeq" id="WP_191724808.1">
    <property type="nucleotide sequence ID" value="NZ_JACSQK010000013.1"/>
</dbReference>
<keyword evidence="3" id="KW-0238">DNA-binding</keyword>
<organism evidence="6 7">
    <name type="scientific">Comamonas avium</name>
    <dbReference type="NCBI Taxonomy" id="2762231"/>
    <lineage>
        <taxon>Bacteria</taxon>
        <taxon>Pseudomonadati</taxon>
        <taxon>Pseudomonadota</taxon>
        <taxon>Betaproteobacteria</taxon>
        <taxon>Burkholderiales</taxon>
        <taxon>Comamonadaceae</taxon>
        <taxon>Comamonas</taxon>
    </lineage>
</organism>
<dbReference type="InterPro" id="IPR000847">
    <property type="entry name" value="LysR_HTH_N"/>
</dbReference>
<dbReference type="CDD" id="cd08475">
    <property type="entry name" value="PBP2_CrgA_like_6"/>
    <property type="match status" value="1"/>
</dbReference>
<comment type="caution">
    <text evidence="6">The sequence shown here is derived from an EMBL/GenBank/DDBJ whole genome shotgun (WGS) entry which is preliminary data.</text>
</comment>
<dbReference type="Gene3D" id="3.40.190.290">
    <property type="match status" value="1"/>
</dbReference>
<dbReference type="SUPFAM" id="SSF53850">
    <property type="entry name" value="Periplasmic binding protein-like II"/>
    <property type="match status" value="1"/>
</dbReference>
<accession>A0ABR8SFW9</accession>
<dbReference type="SUPFAM" id="SSF46785">
    <property type="entry name" value="Winged helix' DNA-binding domain"/>
    <property type="match status" value="1"/>
</dbReference>
<dbReference type="PRINTS" id="PR00039">
    <property type="entry name" value="HTHLYSR"/>
</dbReference>
<evidence type="ECO:0000256" key="1">
    <source>
        <dbReference type="ARBA" id="ARBA00009437"/>
    </source>
</evidence>
<name>A0ABR8SFW9_9BURK</name>
<keyword evidence="7" id="KW-1185">Reference proteome</keyword>
<dbReference type="Pfam" id="PF03466">
    <property type="entry name" value="LysR_substrate"/>
    <property type="match status" value="1"/>
</dbReference>
<dbReference type="PANTHER" id="PTHR30537:SF5">
    <property type="entry name" value="HTH-TYPE TRANSCRIPTIONAL ACTIVATOR TTDR-RELATED"/>
    <property type="match status" value="1"/>
</dbReference>
<gene>
    <name evidence="6" type="ORF">H9646_18145</name>
</gene>
<dbReference type="InterPro" id="IPR058163">
    <property type="entry name" value="LysR-type_TF_proteobact-type"/>
</dbReference>
<feature type="domain" description="HTH lysR-type" evidence="5">
    <location>
        <begin position="13"/>
        <end position="62"/>
    </location>
</feature>
<evidence type="ECO:0000313" key="6">
    <source>
        <dbReference type="EMBL" id="MBD7962392.1"/>
    </source>
</evidence>
<keyword evidence="4" id="KW-0804">Transcription</keyword>
<dbReference type="PANTHER" id="PTHR30537">
    <property type="entry name" value="HTH-TYPE TRANSCRIPTIONAL REGULATOR"/>
    <property type="match status" value="1"/>
</dbReference>
<dbReference type="InterPro" id="IPR036390">
    <property type="entry name" value="WH_DNA-bd_sf"/>
</dbReference>
<dbReference type="InterPro" id="IPR005119">
    <property type="entry name" value="LysR_subst-bd"/>
</dbReference>
<evidence type="ECO:0000256" key="2">
    <source>
        <dbReference type="ARBA" id="ARBA00023015"/>
    </source>
</evidence>
<dbReference type="Gene3D" id="1.10.10.10">
    <property type="entry name" value="Winged helix-like DNA-binding domain superfamily/Winged helix DNA-binding domain"/>
    <property type="match status" value="1"/>
</dbReference>
<dbReference type="EMBL" id="JACSQK010000013">
    <property type="protein sequence ID" value="MBD7962392.1"/>
    <property type="molecule type" value="Genomic_DNA"/>
</dbReference>
<dbReference type="InterPro" id="IPR036388">
    <property type="entry name" value="WH-like_DNA-bd_sf"/>
</dbReference>
<evidence type="ECO:0000256" key="3">
    <source>
        <dbReference type="ARBA" id="ARBA00023125"/>
    </source>
</evidence>
<keyword evidence="2" id="KW-0805">Transcription regulation</keyword>
<protein>
    <submittedName>
        <fullName evidence="6">LysR family transcriptional regulator</fullName>
    </submittedName>
</protein>
<evidence type="ECO:0000259" key="5">
    <source>
        <dbReference type="PROSITE" id="PS50931"/>
    </source>
</evidence>
<proteinExistence type="inferred from homology"/>
<comment type="similarity">
    <text evidence="1">Belongs to the LysR transcriptional regulatory family.</text>
</comment>
<evidence type="ECO:0000256" key="4">
    <source>
        <dbReference type="ARBA" id="ARBA00023163"/>
    </source>
</evidence>
<dbReference type="Pfam" id="PF00126">
    <property type="entry name" value="HTH_1"/>
    <property type="match status" value="1"/>
</dbReference>
<dbReference type="PROSITE" id="PS50931">
    <property type="entry name" value="HTH_LYSR"/>
    <property type="match status" value="1"/>
</dbReference>
<dbReference type="Proteomes" id="UP000634919">
    <property type="component" value="Unassembled WGS sequence"/>
</dbReference>
<sequence>MNEQDVFADIPLFVTVARAGTFTKTAEQLGITKSAVTKAVTRLENRLGFKLFHRTTRLIRLTSDGEAYLNACRHALDEVTAAQTALSSNSQVLSGRIHIDMPVAFGRKVLLPALMNIVRPHPGISLTLTFTDAVSDLLREDVDLAIRFGALADSSHLIARRLTQQRRVICASPGYIKDYGLPTTIIEVAEHRCLVGTPNGPPSSWAVMEEANQPATYEPPKTHQFSDGDAMVDAAVAGMGLLQLPETMVRDKIASGLLREILPGLSGPDVEVHAVWPKRGQLSPRLRYIVDRLLELGAKGELN</sequence>